<keyword evidence="4" id="KW-0961">Cell wall biogenesis/degradation</keyword>
<reference evidence="7" key="1">
    <citation type="journal article" date="2020" name="Stud. Mycol.">
        <title>101 Dothideomycetes genomes: a test case for predicting lifestyles and emergence of pathogens.</title>
        <authorList>
            <person name="Haridas S."/>
            <person name="Albert R."/>
            <person name="Binder M."/>
            <person name="Bloem J."/>
            <person name="Labutti K."/>
            <person name="Salamov A."/>
            <person name="Andreopoulos B."/>
            <person name="Baker S."/>
            <person name="Barry K."/>
            <person name="Bills G."/>
            <person name="Bluhm B."/>
            <person name="Cannon C."/>
            <person name="Castanera R."/>
            <person name="Culley D."/>
            <person name="Daum C."/>
            <person name="Ezra D."/>
            <person name="Gonzalez J."/>
            <person name="Henrissat B."/>
            <person name="Kuo A."/>
            <person name="Liang C."/>
            <person name="Lipzen A."/>
            <person name="Lutzoni F."/>
            <person name="Magnuson J."/>
            <person name="Mondo S."/>
            <person name="Nolan M."/>
            <person name="Ohm R."/>
            <person name="Pangilinan J."/>
            <person name="Park H.-J."/>
            <person name="Ramirez L."/>
            <person name="Alfaro M."/>
            <person name="Sun H."/>
            <person name="Tritt A."/>
            <person name="Yoshinaga Y."/>
            <person name="Zwiers L.-H."/>
            <person name="Turgeon B."/>
            <person name="Goodwin S."/>
            <person name="Spatafora J."/>
            <person name="Crous P."/>
            <person name="Grigoriev I."/>
        </authorList>
    </citation>
    <scope>NUCLEOTIDE SEQUENCE</scope>
    <source>
        <strain evidence="7">CBS 133067</strain>
    </source>
</reference>
<dbReference type="FunFam" id="3.20.20.80:FF:000100">
    <property type="entry name" value="Glycoside hydrolase superfamily"/>
    <property type="match status" value="1"/>
</dbReference>
<keyword evidence="2 5" id="KW-0378">Hydrolase</keyword>
<evidence type="ECO:0000256" key="3">
    <source>
        <dbReference type="ARBA" id="ARBA00023295"/>
    </source>
</evidence>
<evidence type="ECO:0000313" key="8">
    <source>
        <dbReference type="Proteomes" id="UP000799772"/>
    </source>
</evidence>
<evidence type="ECO:0000259" key="6">
    <source>
        <dbReference type="Pfam" id="PF00150"/>
    </source>
</evidence>
<feature type="domain" description="Glycoside hydrolase family 5" evidence="6">
    <location>
        <begin position="109"/>
        <end position="359"/>
    </location>
</feature>
<dbReference type="InterPro" id="IPR050386">
    <property type="entry name" value="Glycosyl_hydrolase_5"/>
</dbReference>
<keyword evidence="8" id="KW-1185">Reference proteome</keyword>
<dbReference type="OrthoDB" id="1887033at2759"/>
<dbReference type="Proteomes" id="UP000799772">
    <property type="component" value="Unassembled WGS sequence"/>
</dbReference>
<evidence type="ECO:0000313" key="7">
    <source>
        <dbReference type="EMBL" id="KAF2101686.1"/>
    </source>
</evidence>
<sequence>MRSFLHKAKDAIHETLHDHSTPTQHTVQRQQVPMTSQDPNYCALPSAPTSNDVFRYRYQHGTNLGSIFVLEKWLSGSMFPSNATAQQSSELEAVKASVSAIGLNATRAKWEQHWQSAISDSDFSWLVNSASCTSIRLPVGYFTLGPHFCKSTPFEPYASVYTNAWSIVKSIVSSCHSHGIGVLLDLHALPGGANTGDHSGTNSGIAALWGNQANLDLATKCLAYMAQEIRNVPLDGVIGLQICNEAEYNAPGMYSWYDTVIAQTCSIDPSIPLYISDSWDLSQCISYTLGKNSSNSAAAATNPVIIDTHYYWAFSDANKAMSPQQIIADVSNKMTELDGKDGSIVDRGAVQVVVGEYSCVMDGSSWSKAGGGDRGELVKQFGNAQSNRWQQRAGGSFFWTYKMDWMPGGDWGFVQQCTPNTTPPPPPSPSPAVYPPWNLTLSPSDVSSRVSTAQSQQDNSRVVAVQQHTDYWNQTAPGQNFGHWRFEAGWKLGFSDAISFFSARSNSLLGPLLAGGDKIGCLEVWIHKRLGETGQVGDFLWEWEQGFRRGVSDFYGLAGV</sequence>
<dbReference type="GO" id="GO:0046557">
    <property type="term" value="F:glucan endo-1,6-beta-glucosidase activity"/>
    <property type="evidence" value="ECO:0007669"/>
    <property type="project" value="TreeGrafter"/>
</dbReference>
<evidence type="ECO:0000256" key="1">
    <source>
        <dbReference type="ARBA" id="ARBA00005641"/>
    </source>
</evidence>
<dbReference type="GO" id="GO:0071555">
    <property type="term" value="P:cell wall organization"/>
    <property type="evidence" value="ECO:0007669"/>
    <property type="project" value="UniProtKB-KW"/>
</dbReference>
<dbReference type="AlphaFoldDB" id="A0A9P4IP38"/>
<evidence type="ECO:0000256" key="4">
    <source>
        <dbReference type="ARBA" id="ARBA00023316"/>
    </source>
</evidence>
<dbReference type="GO" id="GO:0009986">
    <property type="term" value="C:cell surface"/>
    <property type="evidence" value="ECO:0007669"/>
    <property type="project" value="TreeGrafter"/>
</dbReference>
<dbReference type="GO" id="GO:0005737">
    <property type="term" value="C:cytoplasm"/>
    <property type="evidence" value="ECO:0007669"/>
    <property type="project" value="UniProtKB-ARBA"/>
</dbReference>
<dbReference type="PANTHER" id="PTHR31297">
    <property type="entry name" value="GLUCAN ENDO-1,6-BETA-GLUCOSIDASE B"/>
    <property type="match status" value="1"/>
</dbReference>
<gene>
    <name evidence="7" type="ORF">NA57DRAFT_53638</name>
</gene>
<dbReference type="InterPro" id="IPR001547">
    <property type="entry name" value="Glyco_hydro_5"/>
</dbReference>
<dbReference type="GO" id="GO:0005576">
    <property type="term" value="C:extracellular region"/>
    <property type="evidence" value="ECO:0007669"/>
    <property type="project" value="TreeGrafter"/>
</dbReference>
<dbReference type="InterPro" id="IPR017853">
    <property type="entry name" value="GH"/>
</dbReference>
<dbReference type="Gene3D" id="3.20.20.80">
    <property type="entry name" value="Glycosidases"/>
    <property type="match status" value="1"/>
</dbReference>
<dbReference type="Pfam" id="PF00150">
    <property type="entry name" value="Cellulase"/>
    <property type="match status" value="1"/>
</dbReference>
<keyword evidence="3 5" id="KW-0326">Glycosidase</keyword>
<proteinExistence type="inferred from homology"/>
<organism evidence="7 8">
    <name type="scientific">Rhizodiscina lignyota</name>
    <dbReference type="NCBI Taxonomy" id="1504668"/>
    <lineage>
        <taxon>Eukaryota</taxon>
        <taxon>Fungi</taxon>
        <taxon>Dikarya</taxon>
        <taxon>Ascomycota</taxon>
        <taxon>Pezizomycotina</taxon>
        <taxon>Dothideomycetes</taxon>
        <taxon>Pleosporomycetidae</taxon>
        <taxon>Aulographales</taxon>
        <taxon>Rhizodiscinaceae</taxon>
        <taxon>Rhizodiscina</taxon>
    </lineage>
</organism>
<comment type="caution">
    <text evidence="7">The sequence shown here is derived from an EMBL/GenBank/DDBJ whole genome shotgun (WGS) entry which is preliminary data.</text>
</comment>
<comment type="similarity">
    <text evidence="1 5">Belongs to the glycosyl hydrolase 5 (cellulase A) family.</text>
</comment>
<name>A0A9P4IP38_9PEZI</name>
<accession>A0A9P4IP38</accession>
<dbReference type="EMBL" id="ML978123">
    <property type="protein sequence ID" value="KAF2101686.1"/>
    <property type="molecule type" value="Genomic_DNA"/>
</dbReference>
<dbReference type="SUPFAM" id="SSF51445">
    <property type="entry name" value="(Trans)glycosidases"/>
    <property type="match status" value="1"/>
</dbReference>
<evidence type="ECO:0000256" key="2">
    <source>
        <dbReference type="ARBA" id="ARBA00022801"/>
    </source>
</evidence>
<dbReference type="GO" id="GO:0009251">
    <property type="term" value="P:glucan catabolic process"/>
    <property type="evidence" value="ECO:0007669"/>
    <property type="project" value="TreeGrafter"/>
</dbReference>
<evidence type="ECO:0000256" key="5">
    <source>
        <dbReference type="RuleBase" id="RU361153"/>
    </source>
</evidence>
<dbReference type="PANTHER" id="PTHR31297:SF43">
    <property type="entry name" value="GLUCAN 1,3-BETA-GLUCOSIDASE 3"/>
    <property type="match status" value="1"/>
</dbReference>
<protein>
    <submittedName>
        <fullName evidence="7">Glycoside hydrolase</fullName>
    </submittedName>
</protein>